<dbReference type="SFLD" id="SFLDS00052">
    <property type="entry name" value="Ferric_Reductase_Domain"/>
    <property type="match status" value="1"/>
</dbReference>
<dbReference type="InterPro" id="IPR039261">
    <property type="entry name" value="FNR_nucleotide-bd"/>
</dbReference>
<dbReference type="SFLD" id="SFLDG01168">
    <property type="entry name" value="Ferric_reductase_subgroup_(FRE"/>
    <property type="match status" value="1"/>
</dbReference>
<dbReference type="Pfam" id="PF08030">
    <property type="entry name" value="NAD_binding_6"/>
    <property type="match status" value="1"/>
</dbReference>
<dbReference type="GO" id="GO:0006811">
    <property type="term" value="P:monoatomic ion transport"/>
    <property type="evidence" value="ECO:0007669"/>
    <property type="project" value="UniProtKB-KW"/>
</dbReference>
<dbReference type="PANTHER" id="PTHR11972">
    <property type="entry name" value="NADPH OXIDASE"/>
    <property type="match status" value="1"/>
</dbReference>
<evidence type="ECO:0000256" key="3">
    <source>
        <dbReference type="ARBA" id="ARBA00022982"/>
    </source>
</evidence>
<reference evidence="12 13" key="1">
    <citation type="submission" date="2016-07" db="EMBL/GenBank/DDBJ databases">
        <title>Pervasive Adenine N6-methylation of Active Genes in Fungi.</title>
        <authorList>
            <consortium name="DOE Joint Genome Institute"/>
            <person name="Mondo S.J."/>
            <person name="Dannebaum R.O."/>
            <person name="Kuo R.C."/>
            <person name="Labutti K."/>
            <person name="Haridas S."/>
            <person name="Kuo A."/>
            <person name="Salamov A."/>
            <person name="Ahrendt S.R."/>
            <person name="Lipzen A."/>
            <person name="Sullivan W."/>
            <person name="Andreopoulos W.B."/>
            <person name="Clum A."/>
            <person name="Lindquist E."/>
            <person name="Daum C."/>
            <person name="Ramamoorthy G.K."/>
            <person name="Gryganskyi A."/>
            <person name="Culley D."/>
            <person name="Magnuson J.K."/>
            <person name="James T.Y."/>
            <person name="O'Malley M.A."/>
            <person name="Stajich J.E."/>
            <person name="Spatafora J.W."/>
            <person name="Visel A."/>
            <person name="Grigoriev I.V."/>
        </authorList>
    </citation>
    <scope>NUCLEOTIDE SEQUENCE [LARGE SCALE GENOMIC DNA]</scope>
    <source>
        <strain evidence="12 13">JEL800</strain>
    </source>
</reference>
<dbReference type="InterPro" id="IPR017938">
    <property type="entry name" value="Riboflavin_synthase-like_b-brl"/>
</dbReference>
<organism evidence="12 13">
    <name type="scientific">Rhizoclosmatium globosum</name>
    <dbReference type="NCBI Taxonomy" id="329046"/>
    <lineage>
        <taxon>Eukaryota</taxon>
        <taxon>Fungi</taxon>
        <taxon>Fungi incertae sedis</taxon>
        <taxon>Chytridiomycota</taxon>
        <taxon>Chytridiomycota incertae sedis</taxon>
        <taxon>Chytridiomycetes</taxon>
        <taxon>Chytridiales</taxon>
        <taxon>Chytriomycetaceae</taxon>
        <taxon>Rhizoclosmatium</taxon>
    </lineage>
</organism>
<feature type="transmembrane region" description="Helical" evidence="8">
    <location>
        <begin position="90"/>
        <end position="112"/>
    </location>
</feature>
<dbReference type="InterPro" id="IPR013130">
    <property type="entry name" value="Fe3_Rdtase_TM_dom"/>
</dbReference>
<comment type="caution">
    <text evidence="12">The sequence shown here is derived from an EMBL/GenBank/DDBJ whole genome shotgun (WGS) entry which is preliminary data.</text>
</comment>
<keyword evidence="7 8" id="KW-0472">Membrane</keyword>
<dbReference type="GO" id="GO:0016491">
    <property type="term" value="F:oxidoreductase activity"/>
    <property type="evidence" value="ECO:0007669"/>
    <property type="project" value="UniProtKB-KW"/>
</dbReference>
<keyword evidence="13" id="KW-1185">Reference proteome</keyword>
<keyword evidence="6" id="KW-0813">Transport</keyword>
<name>A0A1Y2C897_9FUNG</name>
<dbReference type="Proteomes" id="UP000193642">
    <property type="component" value="Unassembled WGS sequence"/>
</dbReference>
<dbReference type="Pfam" id="PF08022">
    <property type="entry name" value="FAD_binding_8"/>
    <property type="match status" value="1"/>
</dbReference>
<feature type="domain" description="Ferric reductase NAD binding" evidence="11">
    <location>
        <begin position="416"/>
        <end position="554"/>
    </location>
</feature>
<feature type="transmembrane region" description="Helical" evidence="8">
    <location>
        <begin position="6"/>
        <end position="29"/>
    </location>
</feature>
<dbReference type="Gene3D" id="3.40.50.80">
    <property type="entry name" value="Nucleotide-binding domain of ferredoxin-NADP reductase (FNR) module"/>
    <property type="match status" value="1"/>
</dbReference>
<sequence>MKYTTSQLAFGALSLFFFPASAVFCWFLIENTSWCFSDMCIDVNSHEAGPFLKISIFLYYGFLASSLAVVEISRRVPRLLSSSITVGELAFFAIAVIVSFAVGIMGFMTLWWRQVGRAKQGKVLTLQRMIFGYAFNSSGDVLAVLMGFVMIPASKNSFLATFFNLPYTALARIHIWIGRIIWWMTVFHTVDGCIKYVIAGKDVLSLFSVPAKADWGHEKYAGLTGMVATTALLIVTITSLDYFRRRYFNTFFYTHFLVLVFIVFSYLHASNTIYYILPGLLMYTLDGLIRCYSRFCPKDKVKSVVFEQCGFITLTIATKKALNARPGEFMRVCFPEISKIEFHPWSIVRADSESVTFLFVAAKNNSKEWTNKVENCLKEHNVVGSIGDIQVCLQGPYGSEIEFLSQLNVGQHDMFVFYVGGTGLAACVQGIEKVLKSSNTKVLLVWSARVVGLEHVTILKELVAKAKEAGSNLIIELYETDGDVSEIDADPIVSKGSDRKEYVEIGFSEYQVNHGRPDFLALLQKHTISELDNPKFEVGVFVCGSEGMTKHALESVHQYRKDNKEVQLDLVVEPFAL</sequence>
<feature type="transmembrane region" description="Helical" evidence="8">
    <location>
        <begin position="220"/>
        <end position="240"/>
    </location>
</feature>
<accession>A0A1Y2C897</accession>
<evidence type="ECO:0000256" key="7">
    <source>
        <dbReference type="ARBA" id="ARBA00023136"/>
    </source>
</evidence>
<dbReference type="Pfam" id="PF01794">
    <property type="entry name" value="Ferric_reduct"/>
    <property type="match status" value="1"/>
</dbReference>
<keyword evidence="5" id="KW-0560">Oxidoreductase</keyword>
<evidence type="ECO:0000256" key="1">
    <source>
        <dbReference type="ARBA" id="ARBA00004141"/>
    </source>
</evidence>
<feature type="domain" description="FAD-binding 8" evidence="10">
    <location>
        <begin position="304"/>
        <end position="399"/>
    </location>
</feature>
<keyword evidence="6" id="KW-0406">Ion transport</keyword>
<dbReference type="SUPFAM" id="SSF63380">
    <property type="entry name" value="Riboflavin synthase domain-like"/>
    <property type="match status" value="1"/>
</dbReference>
<dbReference type="STRING" id="329046.A0A1Y2C897"/>
<dbReference type="InterPro" id="IPR050369">
    <property type="entry name" value="RBOH/FRE"/>
</dbReference>
<dbReference type="SUPFAM" id="SSF52343">
    <property type="entry name" value="Ferredoxin reductase-like, C-terminal NADP-linked domain"/>
    <property type="match status" value="1"/>
</dbReference>
<dbReference type="InterPro" id="IPR013112">
    <property type="entry name" value="FAD-bd_8"/>
</dbReference>
<keyword evidence="3" id="KW-0249">Electron transport</keyword>
<evidence type="ECO:0000259" key="11">
    <source>
        <dbReference type="Pfam" id="PF08030"/>
    </source>
</evidence>
<dbReference type="CDD" id="cd06186">
    <property type="entry name" value="NOX_Duox_like_FAD_NADP"/>
    <property type="match status" value="1"/>
</dbReference>
<dbReference type="AlphaFoldDB" id="A0A1Y2C897"/>
<dbReference type="OrthoDB" id="167398at2759"/>
<protein>
    <recommendedName>
        <fullName evidence="14">FAD-binding FR-type domain-containing protein</fullName>
    </recommendedName>
</protein>
<evidence type="ECO:0000256" key="8">
    <source>
        <dbReference type="SAM" id="Phobius"/>
    </source>
</evidence>
<evidence type="ECO:0000313" key="13">
    <source>
        <dbReference type="Proteomes" id="UP000193642"/>
    </source>
</evidence>
<keyword evidence="4 8" id="KW-1133">Transmembrane helix</keyword>
<evidence type="ECO:0000256" key="5">
    <source>
        <dbReference type="ARBA" id="ARBA00023002"/>
    </source>
</evidence>
<evidence type="ECO:0000313" key="12">
    <source>
        <dbReference type="EMBL" id="ORY42535.1"/>
    </source>
</evidence>
<dbReference type="EMBL" id="MCGO01000028">
    <property type="protein sequence ID" value="ORY42535.1"/>
    <property type="molecule type" value="Genomic_DNA"/>
</dbReference>
<evidence type="ECO:0000256" key="2">
    <source>
        <dbReference type="ARBA" id="ARBA00022692"/>
    </source>
</evidence>
<feature type="transmembrane region" description="Helical" evidence="8">
    <location>
        <begin position="247"/>
        <end position="267"/>
    </location>
</feature>
<dbReference type="InterPro" id="IPR013121">
    <property type="entry name" value="Fe_red_NAD-bd_6"/>
</dbReference>
<evidence type="ECO:0000256" key="4">
    <source>
        <dbReference type="ARBA" id="ARBA00022989"/>
    </source>
</evidence>
<keyword evidence="2 8" id="KW-0812">Transmembrane</keyword>
<dbReference type="GO" id="GO:0005886">
    <property type="term" value="C:plasma membrane"/>
    <property type="evidence" value="ECO:0007669"/>
    <property type="project" value="TreeGrafter"/>
</dbReference>
<gene>
    <name evidence="12" type="ORF">BCR33DRAFT_822575</name>
</gene>
<evidence type="ECO:0008006" key="14">
    <source>
        <dbReference type="Google" id="ProtNLM"/>
    </source>
</evidence>
<evidence type="ECO:0000259" key="10">
    <source>
        <dbReference type="Pfam" id="PF08022"/>
    </source>
</evidence>
<comment type="subcellular location">
    <subcellularLocation>
        <location evidence="1">Membrane</location>
        <topology evidence="1">Multi-pass membrane protein</topology>
    </subcellularLocation>
</comment>
<evidence type="ECO:0000259" key="9">
    <source>
        <dbReference type="Pfam" id="PF01794"/>
    </source>
</evidence>
<proteinExistence type="predicted"/>
<feature type="transmembrane region" description="Helical" evidence="8">
    <location>
        <begin position="133"/>
        <end position="151"/>
    </location>
</feature>
<dbReference type="PANTHER" id="PTHR11972:SF69">
    <property type="entry name" value="FERRIC REDUCTION OXIDASE 6-RELATED"/>
    <property type="match status" value="1"/>
</dbReference>
<feature type="domain" description="Ferric oxidoreductase" evidence="9">
    <location>
        <begin position="139"/>
        <end position="264"/>
    </location>
</feature>
<evidence type="ECO:0000256" key="6">
    <source>
        <dbReference type="ARBA" id="ARBA00023065"/>
    </source>
</evidence>